<comment type="subunit">
    <text evidence="4">Homotetramer.</text>
</comment>
<dbReference type="PANTHER" id="PTHR34383">
    <property type="entry name" value="POLYPHOSPHATE:AMP PHOSPHOTRANSFERASE-RELATED"/>
    <property type="match status" value="1"/>
</dbReference>
<dbReference type="InterPro" id="IPR027417">
    <property type="entry name" value="P-loop_NTPase"/>
</dbReference>
<dbReference type="RefSeq" id="WP_161760219.1">
    <property type="nucleotide sequence ID" value="NZ_JAAATX020000001.1"/>
</dbReference>
<proteinExistence type="inferred from homology"/>
<dbReference type="InterPro" id="IPR022488">
    <property type="entry name" value="PPK2-related"/>
</dbReference>
<accession>A0ABS6IY67</accession>
<dbReference type="GO" id="GO:0008976">
    <property type="term" value="F:polyphosphate kinase activity"/>
    <property type="evidence" value="ECO:0007669"/>
    <property type="project" value="UniProtKB-EC"/>
</dbReference>
<reference evidence="7 8" key="1">
    <citation type="submission" date="2021-06" db="EMBL/GenBank/DDBJ databases">
        <title>Rhodobacteraceae bacterium strain HSP-20.</title>
        <authorList>
            <person name="Chen W.-M."/>
        </authorList>
    </citation>
    <scope>NUCLEOTIDE SEQUENCE [LARGE SCALE GENOMIC DNA]</scope>
    <source>
        <strain evidence="7 8">HSP-20</strain>
    </source>
</reference>
<comment type="similarity">
    <text evidence="1 4">Belongs to the polyphosphate kinase 2 (PPK2) family. Class I subfamily.</text>
</comment>
<protein>
    <recommendedName>
        <fullName evidence="4">ADP/GDP-polyphosphate phosphotransferase</fullName>
        <ecNumber evidence="4">2.7.4.-</ecNumber>
    </recommendedName>
    <alternativeName>
        <fullName evidence="4">Polyphosphate kinase PPK2</fullName>
    </alternativeName>
</protein>
<dbReference type="InterPro" id="IPR022486">
    <property type="entry name" value="PPK2_PA0141"/>
</dbReference>
<evidence type="ECO:0000256" key="2">
    <source>
        <dbReference type="ARBA" id="ARBA00022679"/>
    </source>
</evidence>
<sequence>MTDLPFDGAITRYFEKGAPKAIRRAIEKAGKDDILTPGYPYAEEIKRKAYDAAMDGLQRQLVRMQADIKATGKRVIVVFEGRDAAGKGGTIDTMRENLNPRVCNVVALSKPSDREAASWYFQRYVDWLPAAGEMAMFDRSWYNRAMVEHVFGFCTPDQREKFFRQLPEFEHMLVDEGITLVKLWLEVGRAEQLRRFLARERDPLKQWKLSPIDIHGLGKWDDYCTAINDTMERSHFPFAPWTVILSDDKKRARIAAIQTVLNAVDFKGKDAALIGQPDPAICGGPDLRPRE</sequence>
<evidence type="ECO:0000313" key="8">
    <source>
        <dbReference type="Proteomes" id="UP000731907"/>
    </source>
</evidence>
<evidence type="ECO:0000256" key="4">
    <source>
        <dbReference type="RuleBase" id="RU369062"/>
    </source>
</evidence>
<dbReference type="InterPro" id="IPR016898">
    <property type="entry name" value="Polyphosphate_phosphotransfera"/>
</dbReference>
<comment type="function">
    <text evidence="4">Uses inorganic polyphosphate (polyP) as a donor to convert GDP to GTP or ADP to ATP.</text>
</comment>
<dbReference type="SUPFAM" id="SSF52540">
    <property type="entry name" value="P-loop containing nucleoside triphosphate hydrolases"/>
    <property type="match status" value="1"/>
</dbReference>
<evidence type="ECO:0000256" key="5">
    <source>
        <dbReference type="SAM" id="Coils"/>
    </source>
</evidence>
<keyword evidence="8" id="KW-1185">Reference proteome</keyword>
<evidence type="ECO:0000256" key="1">
    <source>
        <dbReference type="ARBA" id="ARBA00009924"/>
    </source>
</evidence>
<dbReference type="NCBIfam" id="TIGR03707">
    <property type="entry name" value="PPK2_P_aer"/>
    <property type="match status" value="1"/>
</dbReference>
<organism evidence="7 8">
    <name type="scientific">Paragemmobacter amnigenus</name>
    <dbReference type="NCBI Taxonomy" id="2852097"/>
    <lineage>
        <taxon>Bacteria</taxon>
        <taxon>Pseudomonadati</taxon>
        <taxon>Pseudomonadota</taxon>
        <taxon>Alphaproteobacteria</taxon>
        <taxon>Rhodobacterales</taxon>
        <taxon>Paracoccaceae</taxon>
        <taxon>Paragemmobacter</taxon>
    </lineage>
</organism>
<dbReference type="Gene3D" id="3.40.50.300">
    <property type="entry name" value="P-loop containing nucleotide triphosphate hydrolases"/>
    <property type="match status" value="1"/>
</dbReference>
<evidence type="ECO:0000256" key="3">
    <source>
        <dbReference type="ARBA" id="ARBA00022777"/>
    </source>
</evidence>
<dbReference type="EMBL" id="JAAATX020000001">
    <property type="protein sequence ID" value="MBU9696288.1"/>
    <property type="molecule type" value="Genomic_DNA"/>
</dbReference>
<evidence type="ECO:0000313" key="7">
    <source>
        <dbReference type="EMBL" id="MBU9696288.1"/>
    </source>
</evidence>
<gene>
    <name evidence="7" type="primary">ppk2</name>
    <name evidence="7" type="ORF">GU927_000360</name>
</gene>
<keyword evidence="2 4" id="KW-0808">Transferase</keyword>
<dbReference type="Proteomes" id="UP000731907">
    <property type="component" value="Unassembled WGS sequence"/>
</dbReference>
<dbReference type="PANTHER" id="PTHR34383:SF1">
    <property type="entry name" value="ADP-POLYPHOSPHATE PHOSPHOTRANSFERASE"/>
    <property type="match status" value="1"/>
</dbReference>
<comment type="caution">
    <text evidence="7">The sequence shown here is derived from an EMBL/GenBank/DDBJ whole genome shotgun (WGS) entry which is preliminary data.</text>
</comment>
<keyword evidence="3 4" id="KW-0418">Kinase</keyword>
<keyword evidence="5" id="KW-0175">Coiled coil</keyword>
<dbReference type="Pfam" id="PF03976">
    <property type="entry name" value="PPK2"/>
    <property type="match status" value="1"/>
</dbReference>
<evidence type="ECO:0000259" key="6">
    <source>
        <dbReference type="Pfam" id="PF03976"/>
    </source>
</evidence>
<dbReference type="PIRSF" id="PIRSF028756">
    <property type="entry name" value="PPK2_prd"/>
    <property type="match status" value="1"/>
</dbReference>
<dbReference type="EC" id="2.7.4.-" evidence="4"/>
<feature type="coiled-coil region" evidence="5">
    <location>
        <begin position="47"/>
        <end position="74"/>
    </location>
</feature>
<name>A0ABS6IY67_9RHOB</name>
<feature type="domain" description="Polyphosphate kinase-2-related" evidence="6">
    <location>
        <begin position="45"/>
        <end position="269"/>
    </location>
</feature>